<feature type="compositionally biased region" description="Basic and acidic residues" evidence="1">
    <location>
        <begin position="206"/>
        <end position="216"/>
    </location>
</feature>
<feature type="compositionally biased region" description="Low complexity" evidence="1">
    <location>
        <begin position="400"/>
        <end position="417"/>
    </location>
</feature>
<organism evidence="2 3">
    <name type="scientific">Imshaugia aleurites</name>
    <dbReference type="NCBI Taxonomy" id="172621"/>
    <lineage>
        <taxon>Eukaryota</taxon>
        <taxon>Fungi</taxon>
        <taxon>Dikarya</taxon>
        <taxon>Ascomycota</taxon>
        <taxon>Pezizomycotina</taxon>
        <taxon>Lecanoromycetes</taxon>
        <taxon>OSLEUM clade</taxon>
        <taxon>Lecanoromycetidae</taxon>
        <taxon>Lecanorales</taxon>
        <taxon>Lecanorineae</taxon>
        <taxon>Parmeliaceae</taxon>
        <taxon>Imshaugia</taxon>
    </lineage>
</organism>
<keyword evidence="3" id="KW-1185">Reference proteome</keyword>
<dbReference type="EMBL" id="CAJPDT010000009">
    <property type="protein sequence ID" value="CAF9911698.1"/>
    <property type="molecule type" value="Genomic_DNA"/>
</dbReference>
<reference evidence="2" key="1">
    <citation type="submission" date="2021-03" db="EMBL/GenBank/DDBJ databases">
        <authorList>
            <person name="Tagirdzhanova G."/>
        </authorList>
    </citation>
    <scope>NUCLEOTIDE SEQUENCE</scope>
</reference>
<sequence>MPPPRAGRVINDLSDENYREFELAYYKYHPDSRSVSFEEYLEDGTHEKEMEQATLMRHREHDSNRYGDRYRGTGSLGPQEHGRRSLRFGSVDHDLSRMPPSLGEYPDYYAPLPQSVRDRPGTARYASEEEIEGRRPPRGHGGYDTYEAFEGRHPPRFDGEHNYFEERHLSRGHGSPRISSRPSPQEDFEENILAGEFDRMRFEGDHVHFGHGREPRGNGSRYISANDLHDDYPGYHSRDAQRRAGWPPARDAHPSPHSLRGAPSPPFSRFNSANHSKDGYSGYTSGGVRRRGGGSPIRESHLTPHDHRGAPSPPLSPYDAADHSNHDYSGYSSYDVRRGAGGSSAREAPLSPRGHWGAPSPPLSRRLRASTRPRQDCLSHGGHALASDDHLVRTGEHSGPRGPQGRRNGRYGSWREV</sequence>
<feature type="compositionally biased region" description="Basic and acidic residues" evidence="1">
    <location>
        <begin position="149"/>
        <end position="169"/>
    </location>
</feature>
<protein>
    <submittedName>
        <fullName evidence="2">Uncharacterized protein</fullName>
    </submittedName>
</protein>
<evidence type="ECO:0000313" key="2">
    <source>
        <dbReference type="EMBL" id="CAF9911698.1"/>
    </source>
</evidence>
<feature type="compositionally biased region" description="Basic and acidic residues" evidence="1">
    <location>
        <begin position="298"/>
        <end position="309"/>
    </location>
</feature>
<dbReference type="AlphaFoldDB" id="A0A8H3EWQ1"/>
<proteinExistence type="predicted"/>
<feature type="compositionally biased region" description="Basic and acidic residues" evidence="1">
    <location>
        <begin position="227"/>
        <end position="242"/>
    </location>
</feature>
<evidence type="ECO:0000313" key="3">
    <source>
        <dbReference type="Proteomes" id="UP000664534"/>
    </source>
</evidence>
<feature type="region of interest" description="Disordered" evidence="1">
    <location>
        <begin position="206"/>
        <end position="417"/>
    </location>
</feature>
<feature type="compositionally biased region" description="Basic and acidic residues" evidence="1">
    <location>
        <begin position="386"/>
        <end position="399"/>
    </location>
</feature>
<name>A0A8H3EWQ1_9LECA</name>
<dbReference type="Proteomes" id="UP000664534">
    <property type="component" value="Unassembled WGS sequence"/>
</dbReference>
<evidence type="ECO:0000256" key="1">
    <source>
        <dbReference type="SAM" id="MobiDB-lite"/>
    </source>
</evidence>
<comment type="caution">
    <text evidence="2">The sequence shown here is derived from an EMBL/GenBank/DDBJ whole genome shotgun (WGS) entry which is preliminary data.</text>
</comment>
<gene>
    <name evidence="2" type="ORF">IMSHALPRED_010550</name>
</gene>
<accession>A0A8H3EWQ1</accession>
<feature type="region of interest" description="Disordered" evidence="1">
    <location>
        <begin position="57"/>
        <end position="190"/>
    </location>
</feature>
<feature type="compositionally biased region" description="Basic and acidic residues" evidence="1">
    <location>
        <begin position="57"/>
        <end position="71"/>
    </location>
</feature>